<keyword evidence="5" id="KW-0479">Metal-binding</keyword>
<keyword evidence="9" id="KW-0206">Cytoskeleton</keyword>
<sequence>MAYNKSNMADKLTPEQIDQCKRLFDIFDINKDRTISSKELGKVLRSLNLNPSQGDLEAMVKKADHTGTGRIEFEDFLKLYAEKIRESITKEDVCRYFAMFDRNGDGKIDPSEFKRVMTTMGEPLTNEEVDFIISEADKDMNGYIDYNEFSEMLLEKVI</sequence>
<reference evidence="12 13" key="1">
    <citation type="submission" date="2016-11" db="EMBL/GenBank/DDBJ databases">
        <title>The macronuclear genome of Stentor coeruleus: a giant cell with tiny introns.</title>
        <authorList>
            <person name="Slabodnick M."/>
            <person name="Ruby J.G."/>
            <person name="Reiff S.B."/>
            <person name="Swart E.C."/>
            <person name="Gosai S."/>
            <person name="Prabakaran S."/>
            <person name="Witkowska E."/>
            <person name="Larue G.E."/>
            <person name="Fisher S."/>
            <person name="Freeman R.M."/>
            <person name="Gunawardena J."/>
            <person name="Chu W."/>
            <person name="Stover N.A."/>
            <person name="Gregory B.D."/>
            <person name="Nowacki M."/>
            <person name="Derisi J."/>
            <person name="Roy S.W."/>
            <person name="Marshall W.F."/>
            <person name="Sood P."/>
        </authorList>
    </citation>
    <scope>NUCLEOTIDE SEQUENCE [LARGE SCALE GENOMIC DNA]</scope>
    <source>
        <strain evidence="12">WM001</strain>
    </source>
</reference>
<comment type="subcellular location">
    <subcellularLocation>
        <location evidence="1">Cytoplasm</location>
        <location evidence="1">Cytoskeleton</location>
    </subcellularLocation>
</comment>
<dbReference type="EMBL" id="MPUH01000270">
    <property type="protein sequence ID" value="OMJ84413.1"/>
    <property type="molecule type" value="Genomic_DNA"/>
</dbReference>
<dbReference type="Pfam" id="PF13499">
    <property type="entry name" value="EF-hand_7"/>
    <property type="match status" value="2"/>
</dbReference>
<evidence type="ECO:0000256" key="3">
    <source>
        <dbReference type="ARBA" id="ARBA00020786"/>
    </source>
</evidence>
<comment type="function">
    <text evidence="10">Plays a fundamental role in microtubule organizing center structure and function. Component of the infraciliary lattice (ICL) and the ciliary basal bodies.</text>
</comment>
<feature type="domain" description="EF-hand" evidence="11">
    <location>
        <begin position="88"/>
        <end position="123"/>
    </location>
</feature>
<dbReference type="OrthoDB" id="26525at2759"/>
<dbReference type="GO" id="GO:0016460">
    <property type="term" value="C:myosin II complex"/>
    <property type="evidence" value="ECO:0007669"/>
    <property type="project" value="TreeGrafter"/>
</dbReference>
<evidence type="ECO:0000313" key="13">
    <source>
        <dbReference type="Proteomes" id="UP000187209"/>
    </source>
</evidence>
<dbReference type="PANTHER" id="PTHR23048:SF0">
    <property type="entry name" value="CALMODULIN LIKE 3"/>
    <property type="match status" value="1"/>
</dbReference>
<dbReference type="FunFam" id="1.10.238.10:FF:000178">
    <property type="entry name" value="Calmodulin-2 A"/>
    <property type="match status" value="1"/>
</dbReference>
<feature type="domain" description="EF-hand" evidence="11">
    <location>
        <begin position="15"/>
        <end position="50"/>
    </location>
</feature>
<keyword evidence="13" id="KW-1185">Reference proteome</keyword>
<comment type="caution">
    <text evidence="12">The sequence shown here is derived from an EMBL/GenBank/DDBJ whole genome shotgun (WGS) entry which is preliminary data.</text>
</comment>
<dbReference type="PROSITE" id="PS50222">
    <property type="entry name" value="EF_HAND_2"/>
    <property type="match status" value="4"/>
</dbReference>
<evidence type="ECO:0000313" key="12">
    <source>
        <dbReference type="EMBL" id="OMJ84413.1"/>
    </source>
</evidence>
<evidence type="ECO:0000256" key="5">
    <source>
        <dbReference type="ARBA" id="ARBA00022723"/>
    </source>
</evidence>
<evidence type="ECO:0000256" key="7">
    <source>
        <dbReference type="ARBA" id="ARBA00022837"/>
    </source>
</evidence>
<dbReference type="PANTHER" id="PTHR23048">
    <property type="entry name" value="MYOSIN LIGHT CHAIN 1, 3"/>
    <property type="match status" value="1"/>
</dbReference>
<name>A0A1R2C5X0_9CILI</name>
<comment type="similarity">
    <text evidence="2">Belongs to the centrin family.</text>
</comment>
<evidence type="ECO:0000256" key="9">
    <source>
        <dbReference type="ARBA" id="ARBA00023212"/>
    </source>
</evidence>
<dbReference type="InterPro" id="IPR018247">
    <property type="entry name" value="EF_Hand_1_Ca_BS"/>
</dbReference>
<dbReference type="InterPro" id="IPR050230">
    <property type="entry name" value="CALM/Myosin/TropC-like"/>
</dbReference>
<dbReference type="PROSITE" id="PS00018">
    <property type="entry name" value="EF_HAND_1"/>
    <property type="match status" value="3"/>
</dbReference>
<evidence type="ECO:0000256" key="1">
    <source>
        <dbReference type="ARBA" id="ARBA00004245"/>
    </source>
</evidence>
<accession>A0A1R2C5X0</accession>
<dbReference type="CDD" id="cd00051">
    <property type="entry name" value="EFh"/>
    <property type="match status" value="1"/>
</dbReference>
<dbReference type="InterPro" id="IPR002048">
    <property type="entry name" value="EF_hand_dom"/>
</dbReference>
<dbReference type="Gene3D" id="1.10.238.10">
    <property type="entry name" value="EF-hand"/>
    <property type="match status" value="2"/>
</dbReference>
<evidence type="ECO:0000256" key="6">
    <source>
        <dbReference type="ARBA" id="ARBA00022737"/>
    </source>
</evidence>
<dbReference type="InterPro" id="IPR011992">
    <property type="entry name" value="EF-hand-dom_pair"/>
</dbReference>
<feature type="domain" description="EF-hand" evidence="11">
    <location>
        <begin position="51"/>
        <end position="86"/>
    </location>
</feature>
<feature type="domain" description="EF-hand" evidence="11">
    <location>
        <begin position="124"/>
        <end position="158"/>
    </location>
</feature>
<protein>
    <recommendedName>
        <fullName evidence="3">Calmodulin</fullName>
    </recommendedName>
</protein>
<evidence type="ECO:0000256" key="2">
    <source>
        <dbReference type="ARBA" id="ARBA00005253"/>
    </source>
</evidence>
<dbReference type="SUPFAM" id="SSF47473">
    <property type="entry name" value="EF-hand"/>
    <property type="match status" value="1"/>
</dbReference>
<keyword evidence="4" id="KW-0963">Cytoplasm</keyword>
<evidence type="ECO:0000256" key="8">
    <source>
        <dbReference type="ARBA" id="ARBA00022990"/>
    </source>
</evidence>
<keyword evidence="7" id="KW-0106">Calcium</keyword>
<evidence type="ECO:0000256" key="4">
    <source>
        <dbReference type="ARBA" id="ARBA00022490"/>
    </source>
</evidence>
<organism evidence="12 13">
    <name type="scientific">Stentor coeruleus</name>
    <dbReference type="NCBI Taxonomy" id="5963"/>
    <lineage>
        <taxon>Eukaryota</taxon>
        <taxon>Sar</taxon>
        <taxon>Alveolata</taxon>
        <taxon>Ciliophora</taxon>
        <taxon>Postciliodesmatophora</taxon>
        <taxon>Heterotrichea</taxon>
        <taxon>Heterotrichida</taxon>
        <taxon>Stentoridae</taxon>
        <taxon>Stentor</taxon>
    </lineage>
</organism>
<dbReference type="SMART" id="SM00054">
    <property type="entry name" value="EFh"/>
    <property type="match status" value="4"/>
</dbReference>
<keyword evidence="6" id="KW-0677">Repeat</keyword>
<proteinExistence type="inferred from homology"/>
<evidence type="ECO:0000256" key="10">
    <source>
        <dbReference type="ARBA" id="ARBA00025692"/>
    </source>
</evidence>
<keyword evidence="8" id="KW-0007">Acetylation</keyword>
<dbReference type="Proteomes" id="UP000187209">
    <property type="component" value="Unassembled WGS sequence"/>
</dbReference>
<gene>
    <name evidence="12" type="ORF">SteCoe_14489</name>
</gene>
<evidence type="ECO:0000259" key="11">
    <source>
        <dbReference type="PROSITE" id="PS50222"/>
    </source>
</evidence>
<dbReference type="AlphaFoldDB" id="A0A1R2C5X0"/>
<dbReference type="GO" id="GO:0005509">
    <property type="term" value="F:calcium ion binding"/>
    <property type="evidence" value="ECO:0007669"/>
    <property type="project" value="InterPro"/>
</dbReference>